<dbReference type="InterPro" id="IPR035892">
    <property type="entry name" value="C2_domain_sf"/>
</dbReference>
<evidence type="ECO:0000259" key="25">
    <source>
        <dbReference type="PROSITE" id="PS50008"/>
    </source>
</evidence>
<evidence type="ECO:0000259" key="26">
    <source>
        <dbReference type="PROSITE" id="PS50222"/>
    </source>
</evidence>
<feature type="region of interest" description="Disordered" evidence="22">
    <location>
        <begin position="403"/>
        <end position="429"/>
    </location>
</feature>
<evidence type="ECO:0000256" key="14">
    <source>
        <dbReference type="ARBA" id="ARBA00023224"/>
    </source>
</evidence>
<evidence type="ECO:0000256" key="18">
    <source>
        <dbReference type="PIRSR" id="PIRSR628391-1"/>
    </source>
</evidence>
<dbReference type="GeneTree" id="ENSGT00940000156180"/>
<dbReference type="InterPro" id="IPR000008">
    <property type="entry name" value="C2_dom"/>
</dbReference>
<feature type="domain" description="PI-PLC Y-box" evidence="25">
    <location>
        <begin position="435"/>
        <end position="551"/>
    </location>
</feature>
<keyword evidence="28" id="KW-1185">Reference proteome</keyword>
<reference evidence="27" key="1">
    <citation type="submission" date="2021-04" db="EMBL/GenBank/DDBJ databases">
        <authorList>
            <consortium name="Wellcome Sanger Institute Data Sharing"/>
        </authorList>
    </citation>
    <scope>NUCLEOTIDE SEQUENCE [LARGE SCALE GENOMIC DNA]</scope>
</reference>
<evidence type="ECO:0000256" key="22">
    <source>
        <dbReference type="SAM" id="MobiDB-lite"/>
    </source>
</evidence>
<feature type="domain" description="C2" evidence="24">
    <location>
        <begin position="551"/>
        <end position="679"/>
    </location>
</feature>
<dbReference type="GO" id="GO:0005886">
    <property type="term" value="C:plasma membrane"/>
    <property type="evidence" value="ECO:0007669"/>
    <property type="project" value="TreeGrafter"/>
</dbReference>
<comment type="cofactor">
    <cofactor evidence="20">
        <name>Ca(2+)</name>
        <dbReference type="ChEBI" id="CHEBI:29108"/>
    </cofactor>
    <text evidence="20">Binds 3 Ca(2+) ions per subunit. Two of the Ca(2+) ions are bound to the C2 domain.</text>
</comment>
<feature type="binding site" evidence="20">
    <location>
        <position position="649"/>
    </location>
    <ligand>
        <name>Ca(2+)</name>
        <dbReference type="ChEBI" id="CHEBI:29108"/>
        <label>5</label>
    </ligand>
</feature>
<feature type="binding site" evidence="20">
    <location>
        <position position="289"/>
    </location>
    <ligand>
        <name>Ca(2+)</name>
        <dbReference type="ChEBI" id="CHEBI:29108"/>
        <label>3</label>
        <note>catalytic</note>
    </ligand>
</feature>
<dbReference type="SUPFAM" id="SSF49562">
    <property type="entry name" value="C2 domain (Calcium/lipid-binding domain, CaLB)"/>
    <property type="match status" value="1"/>
</dbReference>
<dbReference type="Proteomes" id="UP000265040">
    <property type="component" value="Chromosome 21"/>
</dbReference>
<dbReference type="InterPro" id="IPR000909">
    <property type="entry name" value="PLipase_C_PInositol-sp_X_dom"/>
</dbReference>
<feature type="binding site" evidence="20">
    <location>
        <position position="595"/>
    </location>
    <ligand>
        <name>Ca(2+)</name>
        <dbReference type="ChEBI" id="CHEBI:29108"/>
        <label>4</label>
    </ligand>
</feature>
<feature type="binding site" evidence="20">
    <location>
        <position position="260"/>
    </location>
    <ligand>
        <name>Ca(2+)</name>
        <dbReference type="ChEBI" id="CHEBI:29108"/>
        <label>3</label>
        <note>catalytic</note>
    </ligand>
</feature>
<keyword evidence="14" id="KW-0807">Transducer</keyword>
<dbReference type="FunFam" id="3.20.20.190:FF:000020">
    <property type="entry name" value="Phosphoinositide phospholipase C"/>
    <property type="match status" value="1"/>
</dbReference>
<feature type="active site" evidence="18">
    <location>
        <position position="259"/>
    </location>
</feature>
<protein>
    <recommendedName>
        <fullName evidence="21">Phosphoinositide phospholipase C</fullName>
        <ecNumber evidence="21">3.1.4.11</ecNumber>
    </recommendedName>
</protein>
<evidence type="ECO:0000256" key="21">
    <source>
        <dbReference type="RuleBase" id="RU361133"/>
    </source>
</evidence>
<keyword evidence="7" id="KW-0677">Repeat</keyword>
<evidence type="ECO:0000256" key="17">
    <source>
        <dbReference type="ARBA" id="ARBA00023726"/>
    </source>
</evidence>
<dbReference type="GO" id="GO:0005783">
    <property type="term" value="C:endoplasmic reticulum"/>
    <property type="evidence" value="ECO:0007669"/>
    <property type="project" value="UniProtKB-SubCell"/>
</dbReference>
<dbReference type="SMART" id="SM00239">
    <property type="entry name" value="C2"/>
    <property type="match status" value="1"/>
</dbReference>
<dbReference type="CDD" id="cd08593">
    <property type="entry name" value="PI-PLCc_delta"/>
    <property type="match status" value="1"/>
</dbReference>
<name>A0A7N6ATJ8_ANATE</name>
<dbReference type="SMART" id="SM00148">
    <property type="entry name" value="PLCXc"/>
    <property type="match status" value="1"/>
</dbReference>
<evidence type="ECO:0000256" key="7">
    <source>
        <dbReference type="ARBA" id="ARBA00022737"/>
    </source>
</evidence>
<dbReference type="PROSITE" id="PS50003">
    <property type="entry name" value="PH_DOMAIN"/>
    <property type="match status" value="1"/>
</dbReference>
<dbReference type="PROSITE" id="PS50004">
    <property type="entry name" value="C2"/>
    <property type="match status" value="1"/>
</dbReference>
<evidence type="ECO:0000256" key="4">
    <source>
        <dbReference type="ARBA" id="ARBA00004496"/>
    </source>
</evidence>
<dbReference type="Pfam" id="PF09279">
    <property type="entry name" value="EF-hand_like"/>
    <property type="match status" value="1"/>
</dbReference>
<keyword evidence="13" id="KW-0472">Membrane</keyword>
<feature type="domain" description="PH" evidence="23">
    <location>
        <begin position="15"/>
        <end position="123"/>
    </location>
</feature>
<evidence type="ECO:0000256" key="5">
    <source>
        <dbReference type="ARBA" id="ARBA00022490"/>
    </source>
</evidence>
<dbReference type="InterPro" id="IPR011992">
    <property type="entry name" value="EF-hand-dom_pair"/>
</dbReference>
<dbReference type="Pfam" id="PF00168">
    <property type="entry name" value="C2"/>
    <property type="match status" value="1"/>
</dbReference>
<feature type="binding site" evidence="19">
    <location>
        <position position="491"/>
    </location>
    <ligand>
        <name>substrate</name>
    </ligand>
</feature>
<dbReference type="SUPFAM" id="SSF51695">
    <property type="entry name" value="PLC-like phosphodiesterases"/>
    <property type="match status" value="1"/>
</dbReference>
<feature type="binding site" evidence="20">
    <location>
        <position position="648"/>
    </location>
    <ligand>
        <name>Ca(2+)</name>
        <dbReference type="ChEBI" id="CHEBI:29108"/>
        <label>5</label>
    </ligand>
</feature>
<dbReference type="Ensembl" id="ENSATET00000068562.2">
    <property type="protein sequence ID" value="ENSATEP00000052866.2"/>
    <property type="gene ID" value="ENSATEG00000009217.3"/>
</dbReference>
<dbReference type="CDD" id="cd00275">
    <property type="entry name" value="C2_PLC_like"/>
    <property type="match status" value="1"/>
</dbReference>
<dbReference type="InterPro" id="IPR028391">
    <property type="entry name" value="PLC-delta1_cat"/>
</dbReference>
<feature type="binding site" evidence="20">
    <location>
        <position position="650"/>
    </location>
    <ligand>
        <name>Ca(2+)</name>
        <dbReference type="ChEBI" id="CHEBI:29108"/>
        <label>5</label>
    </ligand>
</feature>
<feature type="binding site" evidence="20">
    <location>
        <position position="291"/>
    </location>
    <ligand>
        <name>Ca(2+)</name>
        <dbReference type="ChEBI" id="CHEBI:29108"/>
        <label>3</label>
        <note>catalytic</note>
    </ligand>
</feature>
<reference evidence="27" key="3">
    <citation type="submission" date="2025-09" db="UniProtKB">
        <authorList>
            <consortium name="Ensembl"/>
        </authorList>
    </citation>
    <scope>IDENTIFICATION</scope>
</reference>
<evidence type="ECO:0000313" key="27">
    <source>
        <dbReference type="Ensembl" id="ENSATEP00000052866.2"/>
    </source>
</evidence>
<dbReference type="Pfam" id="PF00169">
    <property type="entry name" value="PH"/>
    <property type="match status" value="1"/>
</dbReference>
<dbReference type="SMART" id="SM00233">
    <property type="entry name" value="PH"/>
    <property type="match status" value="1"/>
</dbReference>
<evidence type="ECO:0000259" key="23">
    <source>
        <dbReference type="PROSITE" id="PS50003"/>
    </source>
</evidence>
<dbReference type="SUPFAM" id="SSF50729">
    <property type="entry name" value="PH domain-like"/>
    <property type="match status" value="1"/>
</dbReference>
<dbReference type="Gene3D" id="1.10.238.10">
    <property type="entry name" value="EF-hand"/>
    <property type="match status" value="1"/>
</dbReference>
<dbReference type="PROSITE" id="PS50222">
    <property type="entry name" value="EF_HAND_2"/>
    <property type="match status" value="1"/>
</dbReference>
<keyword evidence="6 20" id="KW-0479">Metal-binding</keyword>
<dbReference type="PRINTS" id="PR00390">
    <property type="entry name" value="PHPHLIPASEC"/>
</dbReference>
<evidence type="ECO:0000256" key="11">
    <source>
        <dbReference type="ARBA" id="ARBA00022963"/>
    </source>
</evidence>
<dbReference type="InterPro" id="IPR002048">
    <property type="entry name" value="EF_hand_dom"/>
</dbReference>
<accession>A0A7N6ATJ8</accession>
<dbReference type="PROSITE" id="PS00018">
    <property type="entry name" value="EF_HAND_1"/>
    <property type="match status" value="1"/>
</dbReference>
<feature type="compositionally biased region" description="Acidic residues" evidence="22">
    <location>
        <begin position="403"/>
        <end position="414"/>
    </location>
</feature>
<dbReference type="SUPFAM" id="SSF47473">
    <property type="entry name" value="EF-hand"/>
    <property type="match status" value="1"/>
</dbReference>
<evidence type="ECO:0000256" key="2">
    <source>
        <dbReference type="ARBA" id="ARBA00004170"/>
    </source>
</evidence>
<evidence type="ECO:0000256" key="10">
    <source>
        <dbReference type="ARBA" id="ARBA00022837"/>
    </source>
</evidence>
<dbReference type="InterPro" id="IPR015359">
    <property type="entry name" value="PLC_EF-hand-like"/>
</dbReference>
<dbReference type="SMART" id="SM00149">
    <property type="entry name" value="PLCYc"/>
    <property type="match status" value="1"/>
</dbReference>
<evidence type="ECO:0000256" key="12">
    <source>
        <dbReference type="ARBA" id="ARBA00023098"/>
    </source>
</evidence>
<evidence type="ECO:0000313" key="28">
    <source>
        <dbReference type="Proteomes" id="UP000265040"/>
    </source>
</evidence>
<evidence type="ECO:0000256" key="6">
    <source>
        <dbReference type="ARBA" id="ARBA00022723"/>
    </source>
</evidence>
<feature type="active site" evidence="18">
    <location>
        <position position="304"/>
    </location>
</feature>
<evidence type="ECO:0000256" key="13">
    <source>
        <dbReference type="ARBA" id="ARBA00023136"/>
    </source>
</evidence>
<keyword evidence="10 20" id="KW-0106">Calcium</keyword>
<dbReference type="PROSITE" id="PS50007">
    <property type="entry name" value="PIPLC_X_DOMAIN"/>
    <property type="match status" value="1"/>
</dbReference>
<keyword evidence="12 21" id="KW-0443">Lipid metabolism</keyword>
<feature type="domain" description="EF-hand" evidence="26">
    <location>
        <begin position="133"/>
        <end position="168"/>
    </location>
</feature>
<dbReference type="InterPro" id="IPR001711">
    <property type="entry name" value="PLipase_C_Pinositol-sp_Y"/>
</dbReference>
<organism evidence="27 28">
    <name type="scientific">Anabas testudineus</name>
    <name type="common">Climbing perch</name>
    <name type="synonym">Anthias testudineus</name>
    <dbReference type="NCBI Taxonomy" id="64144"/>
    <lineage>
        <taxon>Eukaryota</taxon>
        <taxon>Metazoa</taxon>
        <taxon>Chordata</taxon>
        <taxon>Craniata</taxon>
        <taxon>Vertebrata</taxon>
        <taxon>Euteleostomi</taxon>
        <taxon>Actinopterygii</taxon>
        <taxon>Neopterygii</taxon>
        <taxon>Teleostei</taxon>
        <taxon>Neoteleostei</taxon>
        <taxon>Acanthomorphata</taxon>
        <taxon>Anabantaria</taxon>
        <taxon>Anabantiformes</taxon>
        <taxon>Anabantoidei</taxon>
        <taxon>Anabantidae</taxon>
        <taxon>Anabas</taxon>
    </lineage>
</organism>
<dbReference type="AlphaFoldDB" id="A0A7N6ATJ8"/>
<dbReference type="GO" id="GO:0035556">
    <property type="term" value="P:intracellular signal transduction"/>
    <property type="evidence" value="ECO:0007669"/>
    <property type="project" value="InterPro"/>
</dbReference>
<proteinExistence type="predicted"/>
<comment type="catalytic activity">
    <reaction evidence="17">
        <text>a 1,2-diacyl-sn-glycero-3-phospho-(1D-myo-inositol) + H2O = 1D-myo-inositol 1-phosphate + a 1,2-diacyl-sn-glycerol + H(+)</text>
        <dbReference type="Rhea" id="RHEA:43484"/>
        <dbReference type="ChEBI" id="CHEBI:15377"/>
        <dbReference type="ChEBI" id="CHEBI:15378"/>
        <dbReference type="ChEBI" id="CHEBI:17815"/>
        <dbReference type="ChEBI" id="CHEBI:57880"/>
        <dbReference type="ChEBI" id="CHEBI:58433"/>
    </reaction>
    <physiologicalReaction direction="left-to-right" evidence="17">
        <dbReference type="Rhea" id="RHEA:43485"/>
    </physiologicalReaction>
</comment>
<dbReference type="Gene3D" id="3.20.20.190">
    <property type="entry name" value="Phosphatidylinositol (PI) phosphodiesterase"/>
    <property type="match status" value="1"/>
</dbReference>
<evidence type="ECO:0000256" key="9">
    <source>
        <dbReference type="ARBA" id="ARBA00022824"/>
    </source>
</evidence>
<keyword evidence="11 21" id="KW-0442">Lipid degradation</keyword>
<dbReference type="Gene3D" id="2.60.40.150">
    <property type="entry name" value="C2 domain"/>
    <property type="match status" value="1"/>
</dbReference>
<dbReference type="GO" id="GO:0005634">
    <property type="term" value="C:nucleus"/>
    <property type="evidence" value="ECO:0007669"/>
    <property type="project" value="UniProtKB-SubCell"/>
</dbReference>
<comment type="catalytic activity">
    <reaction evidence="16">
        <text>a 1,2-diacyl-sn-glycero-3-phospho-(1D-myo-inositol-4,5-bisphosphate) + H2O = 1D-myo-inositol 1,4,5-trisphosphate + a 1,2-diacyl-sn-glycerol + H(+)</text>
        <dbReference type="Rhea" id="RHEA:33179"/>
        <dbReference type="ChEBI" id="CHEBI:15377"/>
        <dbReference type="ChEBI" id="CHEBI:15378"/>
        <dbReference type="ChEBI" id="CHEBI:17815"/>
        <dbReference type="ChEBI" id="CHEBI:58456"/>
        <dbReference type="ChEBI" id="CHEBI:203600"/>
        <dbReference type="EC" id="3.1.4.11"/>
    </reaction>
    <physiologicalReaction direction="left-to-right" evidence="16">
        <dbReference type="Rhea" id="RHEA:33180"/>
    </physiologicalReaction>
</comment>
<dbReference type="Pfam" id="PF00388">
    <property type="entry name" value="PI-PLC-X"/>
    <property type="match status" value="1"/>
</dbReference>
<dbReference type="InterPro" id="IPR001849">
    <property type="entry name" value="PH_domain"/>
</dbReference>
<keyword evidence="8 21" id="KW-0378">Hydrolase</keyword>
<evidence type="ECO:0000256" key="16">
    <source>
        <dbReference type="ARBA" id="ARBA00023674"/>
    </source>
</evidence>
<feature type="binding site" evidence="19">
    <location>
        <position position="464"/>
    </location>
    <ligand>
        <name>substrate</name>
    </ligand>
</feature>
<evidence type="ECO:0000256" key="1">
    <source>
        <dbReference type="ARBA" id="ARBA00004123"/>
    </source>
</evidence>
<keyword evidence="5" id="KW-0963">Cytoplasm</keyword>
<dbReference type="Pfam" id="PF00387">
    <property type="entry name" value="PI-PLC-Y"/>
    <property type="match status" value="1"/>
</dbReference>
<dbReference type="GO" id="GO:0004435">
    <property type="term" value="F:phosphatidylinositol-4,5-bisphosphate phospholipase C activity"/>
    <property type="evidence" value="ECO:0007669"/>
    <property type="project" value="UniProtKB-EC"/>
</dbReference>
<evidence type="ECO:0000256" key="20">
    <source>
        <dbReference type="PIRSR" id="PIRSR628391-3"/>
    </source>
</evidence>
<dbReference type="GO" id="GO:0016042">
    <property type="term" value="P:lipid catabolic process"/>
    <property type="evidence" value="ECO:0007669"/>
    <property type="project" value="UniProtKB-KW"/>
</dbReference>
<dbReference type="PROSITE" id="PS50008">
    <property type="entry name" value="PIPLC_Y_DOMAIN"/>
    <property type="match status" value="1"/>
</dbReference>
<dbReference type="PANTHER" id="PTHR10336:SF31">
    <property type="entry name" value="1-PHOSPHATIDYLINOSITOL 4,5-BISPHOSPHATE PHOSPHODIESTERASE DELTA-4"/>
    <property type="match status" value="1"/>
</dbReference>
<dbReference type="FunFam" id="2.30.29.30:FF:000088">
    <property type="entry name" value="Phosphoinositide phospholipase C"/>
    <property type="match status" value="1"/>
</dbReference>
<dbReference type="GO" id="GO:0005509">
    <property type="term" value="F:calcium ion binding"/>
    <property type="evidence" value="ECO:0007669"/>
    <property type="project" value="InterPro"/>
</dbReference>
<reference evidence="27" key="2">
    <citation type="submission" date="2025-08" db="UniProtKB">
        <authorList>
            <consortium name="Ensembl"/>
        </authorList>
    </citation>
    <scope>IDENTIFICATION</scope>
</reference>
<feature type="binding site" evidence="19">
    <location>
        <position position="387"/>
    </location>
    <ligand>
        <name>substrate</name>
    </ligand>
</feature>
<keyword evidence="15" id="KW-0539">Nucleus</keyword>
<evidence type="ECO:0000256" key="19">
    <source>
        <dbReference type="PIRSR" id="PIRSR628391-2"/>
    </source>
</evidence>
<dbReference type="InterPro" id="IPR001192">
    <property type="entry name" value="PI-PLC_fam"/>
</dbReference>
<feature type="binding site" evidence="19">
    <location>
        <position position="389"/>
    </location>
    <ligand>
        <name>substrate</name>
    </ligand>
</feature>
<evidence type="ECO:0000256" key="8">
    <source>
        <dbReference type="ARBA" id="ARBA00022801"/>
    </source>
</evidence>
<dbReference type="InterPro" id="IPR011993">
    <property type="entry name" value="PH-like_dom_sf"/>
</dbReference>
<dbReference type="EC" id="3.1.4.11" evidence="21"/>
<dbReference type="FunFam" id="2.60.40.150:FF:000058">
    <property type="entry name" value="Phosphoinositide phospholipase C"/>
    <property type="match status" value="1"/>
</dbReference>
<dbReference type="Gene3D" id="2.30.29.30">
    <property type="entry name" value="Pleckstrin-homology domain (PH domain)/Phosphotyrosine-binding domain (PTB)"/>
    <property type="match status" value="1"/>
</dbReference>
<keyword evidence="9" id="KW-0256">Endoplasmic reticulum</keyword>
<evidence type="ECO:0000256" key="15">
    <source>
        <dbReference type="ARBA" id="ARBA00023242"/>
    </source>
</evidence>
<feature type="binding site" evidence="20">
    <location>
        <position position="619"/>
    </location>
    <ligand>
        <name>Ca(2+)</name>
        <dbReference type="ChEBI" id="CHEBI:29108"/>
        <label>4</label>
    </ligand>
</feature>
<sequence>MDPEGSCVQDDPDIKVMMAGSTLRKVKSRSWKKQRHFRLLEDGMTIWYKSRWAGKGHSTFSVTEVEAVREGHQSEVLLSIAEEFPADLCFTLVFHGRQGNLDLVADSPEEAQAWIQGVRKLIHKVQTMDEKERLDQWVWDWFQKADKNKDGKMNFKEVRKLLKMMNVDMNEDHTEKYYFSCTYFEDMRTGGMLGAVAFRHNYPYLYRILCAAQEQGAMSLDGFQKYLCSQEGSIFKPEQRDLHQDMSQPLSHYFISSSHNTYLLEDQLRGQSSLEAYIQALKRGCRCVEVDCWDGSDGEPIVYHGHTLTSKILFKDVISTVKEYAFKASDFPVILSLENHCGVEQQTIMAEHLSQILGDMLLTTVLDGQVPQQLPSPQELKGKILLKAKKIGGLEDCIDETLTDEVSDEEEANGDAESPSAEDPPKSKSKLSKELSDLVLYCKSVHFHGFEQARLHGKCYEMSSFSESKAKRLAKEAGTDFVQYNTRQLSRIYPSGLRTDSSNYNPQDMWNVGCQIVALNFQTAGLEMDLSDGLFRQNGGCGYVLKPDFMRDGNTQFSPEKPEERPDYKPLRLSIQVISGQQLPKVNQKEGSIVDPLVRVEIYGVPQDQAKEETSHINNNGFNPVWNETLNFILHTPELTLVRFVVEDYDKASRNDFIGQFTLPFTCIQAGYRHIHLLSKDGTPIPPSSIFVNISISELT</sequence>
<dbReference type="PANTHER" id="PTHR10336">
    <property type="entry name" value="PHOSPHOINOSITIDE-SPECIFIC PHOSPHOLIPASE C FAMILY PROTEIN"/>
    <property type="match status" value="1"/>
</dbReference>
<evidence type="ECO:0000256" key="3">
    <source>
        <dbReference type="ARBA" id="ARBA00004240"/>
    </source>
</evidence>
<dbReference type="InterPro" id="IPR017946">
    <property type="entry name" value="PLC-like_Pdiesterase_TIM-brl"/>
</dbReference>
<dbReference type="InterPro" id="IPR018247">
    <property type="entry name" value="EF_Hand_1_Ca_BS"/>
</dbReference>
<feature type="binding site" evidence="20">
    <location>
        <position position="338"/>
    </location>
    <ligand>
        <name>Ca(2+)</name>
        <dbReference type="ChEBI" id="CHEBI:29108"/>
        <label>3</label>
        <note>catalytic</note>
    </ligand>
</feature>
<feature type="binding site" evidence="20">
    <location>
        <position position="593"/>
    </location>
    <ligand>
        <name>Ca(2+)</name>
        <dbReference type="ChEBI" id="CHEBI:29108"/>
        <label>4</label>
    </ligand>
</feature>
<evidence type="ECO:0000259" key="24">
    <source>
        <dbReference type="PROSITE" id="PS50004"/>
    </source>
</evidence>
<comment type="subcellular location">
    <subcellularLocation>
        <location evidence="4">Cytoplasm</location>
    </subcellularLocation>
    <subcellularLocation>
        <location evidence="3">Endoplasmic reticulum</location>
    </subcellularLocation>
    <subcellularLocation>
        <location evidence="2">Membrane</location>
        <topology evidence="2">Peripheral membrane protein</topology>
    </subcellularLocation>
    <subcellularLocation>
        <location evidence="1">Nucleus</location>
    </subcellularLocation>
</comment>